<evidence type="ECO:0000259" key="8">
    <source>
        <dbReference type="Pfam" id="PF08600"/>
    </source>
</evidence>
<accession>A0A5M6BUL9</accession>
<evidence type="ECO:0000256" key="2">
    <source>
        <dbReference type="ARBA" id="ARBA00022723"/>
    </source>
</evidence>
<gene>
    <name evidence="9" type="ORF">CI109_101434</name>
</gene>
<name>A0A5M6BUL9_9TREE</name>
<dbReference type="InterPro" id="IPR012935">
    <property type="entry name" value="NuBaID_N"/>
</dbReference>
<dbReference type="GeneID" id="43590426"/>
<evidence type="ECO:0000256" key="3">
    <source>
        <dbReference type="ARBA" id="ARBA00022771"/>
    </source>
</evidence>
<feature type="domain" description="NuBaID C-terminal" evidence="8">
    <location>
        <begin position="300"/>
        <end position="391"/>
    </location>
</feature>
<dbReference type="Pfam" id="PF07967">
    <property type="entry name" value="zf-C3HC"/>
    <property type="match status" value="1"/>
</dbReference>
<feature type="region of interest" description="Disordered" evidence="6">
    <location>
        <begin position="21"/>
        <end position="50"/>
    </location>
</feature>
<proteinExistence type="predicted"/>
<keyword evidence="4" id="KW-0862">Zinc</keyword>
<dbReference type="PANTHER" id="PTHR15835">
    <property type="entry name" value="NUCLEAR-INTERACTING PARTNER OF ALK"/>
    <property type="match status" value="1"/>
</dbReference>
<dbReference type="GO" id="GO:0008270">
    <property type="term" value="F:zinc ion binding"/>
    <property type="evidence" value="ECO:0007669"/>
    <property type="project" value="UniProtKB-KW"/>
</dbReference>
<comment type="subcellular location">
    <subcellularLocation>
        <location evidence="1">Nucleus</location>
    </subcellularLocation>
</comment>
<dbReference type="PANTHER" id="PTHR15835:SF6">
    <property type="entry name" value="ZINC FINGER C3HC-TYPE PROTEIN 1"/>
    <property type="match status" value="1"/>
</dbReference>
<dbReference type="KEGG" id="ksn:43590426"/>
<keyword evidence="2" id="KW-0479">Metal-binding</keyword>
<evidence type="ECO:0000256" key="5">
    <source>
        <dbReference type="ARBA" id="ARBA00023242"/>
    </source>
</evidence>
<evidence type="ECO:0000259" key="7">
    <source>
        <dbReference type="Pfam" id="PF07967"/>
    </source>
</evidence>
<keyword evidence="5" id="KW-0539">Nucleus</keyword>
<organism evidence="9 10">
    <name type="scientific">Kwoniella shandongensis</name>
    <dbReference type="NCBI Taxonomy" id="1734106"/>
    <lineage>
        <taxon>Eukaryota</taxon>
        <taxon>Fungi</taxon>
        <taxon>Dikarya</taxon>
        <taxon>Basidiomycota</taxon>
        <taxon>Agaricomycotina</taxon>
        <taxon>Tremellomycetes</taxon>
        <taxon>Tremellales</taxon>
        <taxon>Cryptococcaceae</taxon>
        <taxon>Kwoniella</taxon>
    </lineage>
</organism>
<evidence type="ECO:0000313" key="10">
    <source>
        <dbReference type="Proteomes" id="UP000322225"/>
    </source>
</evidence>
<feature type="compositionally biased region" description="Acidic residues" evidence="6">
    <location>
        <begin position="21"/>
        <end position="32"/>
    </location>
</feature>
<dbReference type="OrthoDB" id="2592092at2759"/>
<feature type="domain" description="C3HC-type" evidence="7">
    <location>
        <begin position="136"/>
        <end position="259"/>
    </location>
</feature>
<evidence type="ECO:0000313" key="9">
    <source>
        <dbReference type="EMBL" id="WWD16998.1"/>
    </source>
</evidence>
<dbReference type="InterPro" id="IPR013909">
    <property type="entry name" value="NuBaID_C"/>
</dbReference>
<sequence>MSDSPDDDLRDVFRLLYAEDEWAFSDDDDDDNGPSSPEVGEEIPHPPLDSLVPDVEVDIIDSDLSISTPDEKDRYSRKRLYDELDSLFEHNHAKPEKRRKRIYNPPLPSLIQSTSIIPSTQPLPSLPDPMTTYEPYSPLAMLARLRTFQPYSYSAHHPNTLSPIRAALNGWTNYGKEGLKCSLCKAEWGLGGLNDIQDEKIRLEVARRLASGFMIRHGKGCAWRIRRSPDELFTQLRHLLLPQISSSLAPLAERLTVECLTQSSAINHISPLTEKQISALTSSLEPHLSNQASTPISPLAASLAFFGWYPYQPNANKSTHVDIIASPPSASKTEVVSCRICQRRVGLWSFRSANAGTGASAKENGKVFDLVEEHLGWCPVRLSGSGSNTQNDSRAWWEGSELLKIEKEKFGGEGGTKGWIRVSDKLEKKPWRR</sequence>
<evidence type="ECO:0000256" key="4">
    <source>
        <dbReference type="ARBA" id="ARBA00022833"/>
    </source>
</evidence>
<keyword evidence="3" id="KW-0863">Zinc-finger</keyword>
<dbReference type="Pfam" id="PF08600">
    <property type="entry name" value="NuBaID_C"/>
    <property type="match status" value="1"/>
</dbReference>
<reference evidence="9" key="1">
    <citation type="submission" date="2017-08" db="EMBL/GenBank/DDBJ databases">
        <authorList>
            <person name="Cuomo C."/>
            <person name="Billmyre B."/>
            <person name="Heitman J."/>
        </authorList>
    </citation>
    <scope>NUCLEOTIDE SEQUENCE</scope>
    <source>
        <strain evidence="9">CBS 12478</strain>
    </source>
</reference>
<protein>
    <submittedName>
        <fullName evidence="9">Uncharacterized protein</fullName>
    </submittedName>
</protein>
<dbReference type="GO" id="GO:0005634">
    <property type="term" value="C:nucleus"/>
    <property type="evidence" value="ECO:0007669"/>
    <property type="project" value="UniProtKB-SubCell"/>
</dbReference>
<dbReference type="AlphaFoldDB" id="A0A5M6BUL9"/>
<evidence type="ECO:0000256" key="1">
    <source>
        <dbReference type="ARBA" id="ARBA00004123"/>
    </source>
</evidence>
<evidence type="ECO:0000256" key="6">
    <source>
        <dbReference type="SAM" id="MobiDB-lite"/>
    </source>
</evidence>
<dbReference type="EMBL" id="CP144053">
    <property type="protein sequence ID" value="WWD16998.1"/>
    <property type="molecule type" value="Genomic_DNA"/>
</dbReference>
<dbReference type="RefSeq" id="XP_031859482.1">
    <property type="nucleotide sequence ID" value="XM_032006269.1"/>
</dbReference>
<keyword evidence="10" id="KW-1185">Reference proteome</keyword>
<dbReference type="Proteomes" id="UP000322225">
    <property type="component" value="Chromosome 3"/>
</dbReference>
<reference evidence="9" key="2">
    <citation type="submission" date="2024-01" db="EMBL/GenBank/DDBJ databases">
        <title>Comparative genomics of Cryptococcus and Kwoniella reveals pathogenesis evolution and contrasting modes of karyotype evolution via chromosome fusion or intercentromeric recombination.</title>
        <authorList>
            <person name="Coelho M.A."/>
            <person name="David-Palma M."/>
            <person name="Shea T."/>
            <person name="Bowers K."/>
            <person name="McGinley-Smith S."/>
            <person name="Mohammad A.W."/>
            <person name="Gnirke A."/>
            <person name="Yurkov A.M."/>
            <person name="Nowrousian M."/>
            <person name="Sun S."/>
            <person name="Cuomo C.A."/>
            <person name="Heitman J."/>
        </authorList>
    </citation>
    <scope>NUCLEOTIDE SEQUENCE</scope>
    <source>
        <strain evidence="9">CBS 12478</strain>
    </source>
</reference>